<evidence type="ECO:0000256" key="15">
    <source>
        <dbReference type="PROSITE-ProRule" id="PRU10141"/>
    </source>
</evidence>
<dbReference type="InterPro" id="IPR011009">
    <property type="entry name" value="Kinase-like_dom_sf"/>
</dbReference>
<keyword evidence="7 15" id="KW-0547">Nucleotide-binding</keyword>
<gene>
    <name evidence="20" type="ORF">QN277_001064</name>
</gene>
<evidence type="ECO:0000259" key="19">
    <source>
        <dbReference type="PROSITE" id="PS50011"/>
    </source>
</evidence>
<feature type="binding site" evidence="15">
    <location>
        <position position="362"/>
    </location>
    <ligand>
        <name>ATP</name>
        <dbReference type="ChEBI" id="CHEBI:30616"/>
    </ligand>
</feature>
<dbReference type="PROSITE" id="PS50011">
    <property type="entry name" value="PROTEIN_KINASE_DOM"/>
    <property type="match status" value="1"/>
</dbReference>
<dbReference type="Pfam" id="PF07714">
    <property type="entry name" value="PK_Tyr_Ser-Thr"/>
    <property type="match status" value="1"/>
</dbReference>
<evidence type="ECO:0000256" key="6">
    <source>
        <dbReference type="ARBA" id="ARBA00022729"/>
    </source>
</evidence>
<evidence type="ECO:0000256" key="2">
    <source>
        <dbReference type="ARBA" id="ARBA00012513"/>
    </source>
</evidence>
<evidence type="ECO:0000256" key="11">
    <source>
        <dbReference type="ARBA" id="ARBA00023136"/>
    </source>
</evidence>
<evidence type="ECO:0000256" key="9">
    <source>
        <dbReference type="ARBA" id="ARBA00022840"/>
    </source>
</evidence>
<evidence type="ECO:0000256" key="10">
    <source>
        <dbReference type="ARBA" id="ARBA00022989"/>
    </source>
</evidence>
<sequence length="650" mass="73030">MQLHFSVSVLFFIISITLYQIQICFCDDYEASCSSFFDCGNIKNISYPFWGSERPEHCGRPEFKLDCHDDYAEITIMSYSYRVLQVNYSDHSLRVVRTDFWNNSCPTNFKNNSIDFTLFEYRMDSHNLTLYYDCPPPPFSLPYNRSIQFNCSEYGTEVVSYSLTEVPEIDATTGTCASTLIVPILESQVRILEENSTVENLKAAIDEGFGLVWEADKGLCYDCRNSGGQCGYNTSSSEFTCYCRDGPVPSTCRSRSTKKLGSRLPIAISAGAGGLALISVLIIYNRKKHFRTENGKVFRGGRDYHDHNLESLIRNDGSLAPKKYSYSEVQRMTKLFSKKLGKGGYGVVYKGSLPDGRRVAVKVIRESKGSGEEFINEVASISRTSHVNIVTLLGFCFERNKRVLIYEYMSNGSLDNFIYKRGSPNAFCTLEWKLLYQVAIGIARGLEYLHRGCNTRILHLDIKPQNILLDEDFSPKISDFGLAKICKKRESIVSGLGTRGTIGFIAPELFNRAFGGVSHKADVYSYGMLVLEIVGGRKNYDSGGSQTDEQYFPDWIYKDLEHGKHPASSVVITVEDDEMVRKMTLVSLWCIQTNPFDRPAMSKVVEMLEGSLQSLSVPPKPSLQYPTKSPVTQLSSGSSQEVTQTNSITS</sequence>
<protein>
    <recommendedName>
        <fullName evidence="2">non-specific serine/threonine protein kinase</fullName>
        <ecNumber evidence="2">2.7.11.1</ecNumber>
    </recommendedName>
</protein>
<keyword evidence="4" id="KW-0808">Transferase</keyword>
<dbReference type="InterPro" id="IPR017441">
    <property type="entry name" value="Protein_kinase_ATP_BS"/>
</dbReference>
<organism evidence="20 21">
    <name type="scientific">Acacia crassicarpa</name>
    <name type="common">northern wattle</name>
    <dbReference type="NCBI Taxonomy" id="499986"/>
    <lineage>
        <taxon>Eukaryota</taxon>
        <taxon>Viridiplantae</taxon>
        <taxon>Streptophyta</taxon>
        <taxon>Embryophyta</taxon>
        <taxon>Tracheophyta</taxon>
        <taxon>Spermatophyta</taxon>
        <taxon>Magnoliopsida</taxon>
        <taxon>eudicotyledons</taxon>
        <taxon>Gunneridae</taxon>
        <taxon>Pentapetalae</taxon>
        <taxon>rosids</taxon>
        <taxon>fabids</taxon>
        <taxon>Fabales</taxon>
        <taxon>Fabaceae</taxon>
        <taxon>Caesalpinioideae</taxon>
        <taxon>mimosoid clade</taxon>
        <taxon>Acacieae</taxon>
        <taxon>Acacia</taxon>
    </lineage>
</organism>
<feature type="chain" id="PRO_5042220299" description="non-specific serine/threonine protein kinase" evidence="18">
    <location>
        <begin position="27"/>
        <end position="650"/>
    </location>
</feature>
<dbReference type="SMART" id="SM00220">
    <property type="entry name" value="S_TKc"/>
    <property type="match status" value="1"/>
</dbReference>
<dbReference type="GO" id="GO:0016020">
    <property type="term" value="C:membrane"/>
    <property type="evidence" value="ECO:0007669"/>
    <property type="project" value="UniProtKB-SubCell"/>
</dbReference>
<dbReference type="Proteomes" id="UP001293593">
    <property type="component" value="Unassembled WGS sequence"/>
</dbReference>
<dbReference type="InterPro" id="IPR025287">
    <property type="entry name" value="WAK_GUB"/>
</dbReference>
<dbReference type="EMBL" id="JAWXYG010000001">
    <property type="protein sequence ID" value="KAK4284200.1"/>
    <property type="molecule type" value="Genomic_DNA"/>
</dbReference>
<dbReference type="Pfam" id="PF14380">
    <property type="entry name" value="WAK_assoc"/>
    <property type="match status" value="1"/>
</dbReference>
<evidence type="ECO:0000313" key="21">
    <source>
        <dbReference type="Proteomes" id="UP001293593"/>
    </source>
</evidence>
<evidence type="ECO:0000256" key="1">
    <source>
        <dbReference type="ARBA" id="ARBA00004479"/>
    </source>
</evidence>
<feature type="region of interest" description="Disordered" evidence="16">
    <location>
        <begin position="615"/>
        <end position="650"/>
    </location>
</feature>
<evidence type="ECO:0000256" key="5">
    <source>
        <dbReference type="ARBA" id="ARBA00022692"/>
    </source>
</evidence>
<evidence type="ECO:0000256" key="12">
    <source>
        <dbReference type="ARBA" id="ARBA00023180"/>
    </source>
</evidence>
<keyword evidence="3" id="KW-0723">Serine/threonine-protein kinase</keyword>
<dbReference type="PANTHER" id="PTHR27009">
    <property type="entry name" value="RUST RESISTANCE KINASE LR10-RELATED"/>
    <property type="match status" value="1"/>
</dbReference>
<evidence type="ECO:0000313" key="20">
    <source>
        <dbReference type="EMBL" id="KAK4284200.1"/>
    </source>
</evidence>
<dbReference type="FunFam" id="3.30.200.20:FF:000178">
    <property type="entry name" value="serine/threonine-protein kinase PBS1-like"/>
    <property type="match status" value="1"/>
</dbReference>
<feature type="signal peptide" evidence="18">
    <location>
        <begin position="1"/>
        <end position="26"/>
    </location>
</feature>
<reference evidence="20" key="1">
    <citation type="submission" date="2023-10" db="EMBL/GenBank/DDBJ databases">
        <title>Chromosome-level genome of the transformable northern wattle, Acacia crassicarpa.</title>
        <authorList>
            <person name="Massaro I."/>
            <person name="Sinha N.R."/>
            <person name="Poethig S."/>
            <person name="Leichty A.R."/>
        </authorList>
    </citation>
    <scope>NUCLEOTIDE SEQUENCE</scope>
    <source>
        <strain evidence="20">Acra3RX</strain>
        <tissue evidence="20">Leaf</tissue>
    </source>
</reference>
<evidence type="ECO:0000256" key="18">
    <source>
        <dbReference type="SAM" id="SignalP"/>
    </source>
</evidence>
<feature type="domain" description="Protein kinase" evidence="19">
    <location>
        <begin position="334"/>
        <end position="612"/>
    </location>
</feature>
<comment type="catalytic activity">
    <reaction evidence="14">
        <text>L-seryl-[protein] + ATP = O-phospho-L-seryl-[protein] + ADP + H(+)</text>
        <dbReference type="Rhea" id="RHEA:17989"/>
        <dbReference type="Rhea" id="RHEA-COMP:9863"/>
        <dbReference type="Rhea" id="RHEA-COMP:11604"/>
        <dbReference type="ChEBI" id="CHEBI:15378"/>
        <dbReference type="ChEBI" id="CHEBI:29999"/>
        <dbReference type="ChEBI" id="CHEBI:30616"/>
        <dbReference type="ChEBI" id="CHEBI:83421"/>
        <dbReference type="ChEBI" id="CHEBI:456216"/>
        <dbReference type="EC" id="2.7.11.1"/>
    </reaction>
</comment>
<dbReference type="FunFam" id="1.10.510.10:FF:000590">
    <property type="entry name" value="PR5-like receptor kinase"/>
    <property type="match status" value="1"/>
</dbReference>
<dbReference type="InterPro" id="IPR008271">
    <property type="entry name" value="Ser/Thr_kinase_AS"/>
</dbReference>
<dbReference type="InterPro" id="IPR000719">
    <property type="entry name" value="Prot_kinase_dom"/>
</dbReference>
<proteinExistence type="predicted"/>
<feature type="transmembrane region" description="Helical" evidence="17">
    <location>
        <begin position="264"/>
        <end position="284"/>
    </location>
</feature>
<evidence type="ECO:0000256" key="4">
    <source>
        <dbReference type="ARBA" id="ARBA00022679"/>
    </source>
</evidence>
<comment type="caution">
    <text evidence="20">The sequence shown here is derived from an EMBL/GenBank/DDBJ whole genome shotgun (WGS) entry which is preliminary data.</text>
</comment>
<dbReference type="PROSITE" id="PS00108">
    <property type="entry name" value="PROTEIN_KINASE_ST"/>
    <property type="match status" value="1"/>
</dbReference>
<feature type="compositionally biased region" description="Polar residues" evidence="16">
    <location>
        <begin position="624"/>
        <end position="650"/>
    </location>
</feature>
<accession>A0AAE1N7U9</accession>
<comment type="catalytic activity">
    <reaction evidence="13">
        <text>L-threonyl-[protein] + ATP = O-phospho-L-threonyl-[protein] + ADP + H(+)</text>
        <dbReference type="Rhea" id="RHEA:46608"/>
        <dbReference type="Rhea" id="RHEA-COMP:11060"/>
        <dbReference type="Rhea" id="RHEA-COMP:11605"/>
        <dbReference type="ChEBI" id="CHEBI:15378"/>
        <dbReference type="ChEBI" id="CHEBI:30013"/>
        <dbReference type="ChEBI" id="CHEBI:30616"/>
        <dbReference type="ChEBI" id="CHEBI:61977"/>
        <dbReference type="ChEBI" id="CHEBI:456216"/>
        <dbReference type="EC" id="2.7.11.1"/>
    </reaction>
</comment>
<dbReference type="Gene3D" id="1.10.510.10">
    <property type="entry name" value="Transferase(Phosphotransferase) domain 1"/>
    <property type="match status" value="1"/>
</dbReference>
<evidence type="ECO:0000256" key="8">
    <source>
        <dbReference type="ARBA" id="ARBA00022777"/>
    </source>
</evidence>
<keyword evidence="9 15" id="KW-0067">ATP-binding</keyword>
<dbReference type="GO" id="GO:0005524">
    <property type="term" value="F:ATP binding"/>
    <property type="evidence" value="ECO:0007669"/>
    <property type="project" value="UniProtKB-UniRule"/>
</dbReference>
<dbReference type="PROSITE" id="PS00107">
    <property type="entry name" value="PROTEIN_KINASE_ATP"/>
    <property type="match status" value="1"/>
</dbReference>
<dbReference type="EC" id="2.7.11.1" evidence="2"/>
<keyword evidence="11 17" id="KW-0472">Membrane</keyword>
<dbReference type="SUPFAM" id="SSF56112">
    <property type="entry name" value="Protein kinase-like (PK-like)"/>
    <property type="match status" value="1"/>
</dbReference>
<dbReference type="InterPro" id="IPR045874">
    <property type="entry name" value="LRK10/LRL21-25-like"/>
</dbReference>
<evidence type="ECO:0000256" key="17">
    <source>
        <dbReference type="SAM" id="Phobius"/>
    </source>
</evidence>
<dbReference type="AlphaFoldDB" id="A0AAE1N7U9"/>
<dbReference type="Gene3D" id="3.30.200.20">
    <property type="entry name" value="Phosphorylase Kinase, domain 1"/>
    <property type="match status" value="1"/>
</dbReference>
<name>A0AAE1N7U9_9FABA</name>
<dbReference type="InterPro" id="IPR001245">
    <property type="entry name" value="Ser-Thr/Tyr_kinase_cat_dom"/>
</dbReference>
<evidence type="ECO:0000256" key="16">
    <source>
        <dbReference type="SAM" id="MobiDB-lite"/>
    </source>
</evidence>
<dbReference type="GO" id="GO:0030247">
    <property type="term" value="F:polysaccharide binding"/>
    <property type="evidence" value="ECO:0007669"/>
    <property type="project" value="InterPro"/>
</dbReference>
<dbReference type="InterPro" id="IPR032872">
    <property type="entry name" value="WAK_assoc_C"/>
</dbReference>
<keyword evidence="8" id="KW-0418">Kinase</keyword>
<evidence type="ECO:0000256" key="14">
    <source>
        <dbReference type="ARBA" id="ARBA00048679"/>
    </source>
</evidence>
<keyword evidence="12" id="KW-0325">Glycoprotein</keyword>
<keyword evidence="6 18" id="KW-0732">Signal</keyword>
<evidence type="ECO:0000256" key="13">
    <source>
        <dbReference type="ARBA" id="ARBA00047899"/>
    </source>
</evidence>
<evidence type="ECO:0000256" key="7">
    <source>
        <dbReference type="ARBA" id="ARBA00022741"/>
    </source>
</evidence>
<dbReference type="GO" id="GO:0004674">
    <property type="term" value="F:protein serine/threonine kinase activity"/>
    <property type="evidence" value="ECO:0007669"/>
    <property type="project" value="UniProtKB-KW"/>
</dbReference>
<comment type="subcellular location">
    <subcellularLocation>
        <location evidence="1">Membrane</location>
        <topology evidence="1">Single-pass type I membrane protein</topology>
    </subcellularLocation>
</comment>
<dbReference type="Pfam" id="PF13947">
    <property type="entry name" value="GUB_WAK_bind"/>
    <property type="match status" value="1"/>
</dbReference>
<keyword evidence="21" id="KW-1185">Reference proteome</keyword>
<keyword evidence="10 17" id="KW-1133">Transmembrane helix</keyword>
<keyword evidence="5 17" id="KW-0812">Transmembrane</keyword>
<evidence type="ECO:0000256" key="3">
    <source>
        <dbReference type="ARBA" id="ARBA00022527"/>
    </source>
</evidence>